<gene>
    <name evidence="2" type="ORF">CP49_37435</name>
</gene>
<reference evidence="2 3" key="1">
    <citation type="submission" date="2014-03" db="EMBL/GenBank/DDBJ databases">
        <title>Bradyrhizobium valentinum sp. nov., isolated from effective nodules of Lupinus mariae-josephae, a lupine endemic of basic-lime soils in Eastern Spain.</title>
        <authorList>
            <person name="Duran D."/>
            <person name="Rey L."/>
            <person name="Navarro A."/>
            <person name="Busquets A."/>
            <person name="Imperial J."/>
            <person name="Ruiz-Argueso T."/>
        </authorList>
    </citation>
    <scope>NUCLEOTIDE SEQUENCE [LARGE SCALE GENOMIC DNA]</scope>
    <source>
        <strain evidence="2 3">LmjM3</strain>
    </source>
</reference>
<evidence type="ECO:0000313" key="2">
    <source>
        <dbReference type="EMBL" id="KRQ90984.1"/>
    </source>
</evidence>
<protein>
    <submittedName>
        <fullName evidence="2">Uncharacterized protein</fullName>
    </submittedName>
</protein>
<dbReference type="STRING" id="1518501.CQ10_01390"/>
<sequence length="158" mass="17311">MALGPQFHRPTLLAATLALCVAVSSSPARADRCDDIAKELKNQIDGLKISVNTGNVIYLTHPAAKELSLGCRGRNYSNELYAKTDRKPKPQFFELVASAGAIIFTIPKPDVATGSSRCIKRMGILRGDKVSMRFRRLNMECTRTKTEASIAVTRGKDE</sequence>
<feature type="signal peptide" evidence="1">
    <location>
        <begin position="1"/>
        <end position="30"/>
    </location>
</feature>
<keyword evidence="1" id="KW-0732">Signal</keyword>
<evidence type="ECO:0000313" key="3">
    <source>
        <dbReference type="Proteomes" id="UP000051913"/>
    </source>
</evidence>
<dbReference type="AlphaFoldDB" id="A0A0R3K5Z5"/>
<dbReference type="RefSeq" id="WP_057855669.1">
    <property type="nucleotide sequence ID" value="NZ_LLXX01000235.1"/>
</dbReference>
<organism evidence="2 3">
    <name type="scientific">Bradyrhizobium valentinum</name>
    <dbReference type="NCBI Taxonomy" id="1518501"/>
    <lineage>
        <taxon>Bacteria</taxon>
        <taxon>Pseudomonadati</taxon>
        <taxon>Pseudomonadota</taxon>
        <taxon>Alphaproteobacteria</taxon>
        <taxon>Hyphomicrobiales</taxon>
        <taxon>Nitrobacteraceae</taxon>
        <taxon>Bradyrhizobium</taxon>
    </lineage>
</organism>
<dbReference type="EMBL" id="LLXX01000235">
    <property type="protein sequence ID" value="KRQ90984.1"/>
    <property type="molecule type" value="Genomic_DNA"/>
</dbReference>
<evidence type="ECO:0000256" key="1">
    <source>
        <dbReference type="SAM" id="SignalP"/>
    </source>
</evidence>
<dbReference type="OrthoDB" id="8228286at2"/>
<proteinExistence type="predicted"/>
<comment type="caution">
    <text evidence="2">The sequence shown here is derived from an EMBL/GenBank/DDBJ whole genome shotgun (WGS) entry which is preliminary data.</text>
</comment>
<dbReference type="Proteomes" id="UP000051913">
    <property type="component" value="Unassembled WGS sequence"/>
</dbReference>
<accession>A0A0R3K5Z5</accession>
<feature type="chain" id="PRO_5009796716" evidence="1">
    <location>
        <begin position="31"/>
        <end position="158"/>
    </location>
</feature>
<name>A0A0R3K5Z5_9BRAD</name>
<keyword evidence="3" id="KW-1185">Reference proteome</keyword>